<feature type="compositionally biased region" description="Acidic residues" evidence="1">
    <location>
        <begin position="1197"/>
        <end position="1206"/>
    </location>
</feature>
<dbReference type="PANTHER" id="PTHR34553">
    <property type="entry name" value="OS05G0597400 PROTEIN"/>
    <property type="match status" value="1"/>
</dbReference>
<accession>A0A835Y596</accession>
<evidence type="ECO:0000256" key="2">
    <source>
        <dbReference type="SAM" id="Phobius"/>
    </source>
</evidence>
<feature type="compositionally biased region" description="Low complexity" evidence="1">
    <location>
        <begin position="230"/>
        <end position="250"/>
    </location>
</feature>
<feature type="compositionally biased region" description="Gly residues" evidence="1">
    <location>
        <begin position="376"/>
        <end position="403"/>
    </location>
</feature>
<sequence>MARDGPRLNLLTGLSFGVHCPRRSAYRALLSDHENKRFVVLLLRDDLREADGRLGKAWQRVVTRVWDRNNPFSWGAEESPAHKVVALEVDWSALVGIDYRCPLHDDGKLVLEARLVTKRCFKTVEDARDFYSPSTLLHPPAANRRATLSAVPTPNKLSFDGRSVSAAGTRASWLEPGSPRMLRPRAASMSSGAPYLASSAPCAGADWSLAGHPLAGSRGHSHSHSHGRGRSVSYGHGAGGDASAADAGQAGDRRRSVSASRMSRVTAAAAAMAAAAASVGGGGLAAAAAGGLPRRRTGWGSGCASADEGPEPPRRHVRSSSQASAPADVAAPAPRTGAVWGLAQSQGGQAEAGTTRGVAAPLRRRLLPSLTAPGLAGAGGGGGGGGGGGASARGGEASGGGCSGSVRPLTRADLLRHKHAEGLVGEGSPGGHRRVRSVGDLREMDVSRKHAQGAAASDSQSVASGEASGGGSERGKPRGASERELAGADGTVGSTSSAWSGRSTSSRGLPAGARCHSAAGGGGGGGLVAAAACSSEAARRLARSHGAGGGASSLHAEPAQPHSHANRRRSGEPGRVFSSARFNAASCHGWSSPDPMRAGGGGAGGGADGSDNVPRASRWTRPSGSYRAVTLVLSFRDPMLPTELRRFVKSDLRLLKMYESGLPPWAVLLPSYGLPYRPWMRRVLWLLFIAISVFSMTCGFYDLYKNVVTAVASRMYLPAAELFEWLEHHTQIRMSILLTYLFSKSPLLLSFMKMLRALAALLQQLLAPAATAASAALAPVVAAAQVAAASLGGGLDAAADAAWRVAQPLVSAASASGREVFALFAIVLGPPARAVFSLLVLLAQLVRLVAALLGMVLVGPLQLVVSVGSTLGYLGSAAAEHAAAAWAAVSAAAQWTVTLGRAAGRVAPAVKATARAATSAAQAAGAAGGSVGGGVAVWRWLGLEVVGAWHAVRLTFMSAIKSAQAVLNCLSTVACAAAKHRVSLTVQLCRWVTRQKDRLPPAVAASVPQLLPSMLSMPSFDSPFPAAGSTNGSMPRSRGSGRRARPGLVLFDSDDPTTSDNEEMESEDGGLSPTSSGGLTPEGLQGGGREYGLHDTPRRGALAGGGGGGGEGRGMRGRGGLAQPIPIPGARGGLRRRHINHSSGGGAAHGTAHRLMYSSVRHSMLDSVDEEAPGDGDDGLDGAHLGLGGPSFLDDSAGLEDSEPEPEPDHNGVPGSGLSAGAGAAAAASGRGRGILVGGALASSAPPDRGDAWARSLALTRYPHSHSARELHVRFHDDEAEAEERREQERAEEEGDQEEDEDGEEAGSEHLLRSCASAPVAIAGGLSGLSRQQRKRAAAKAGAGKAQASQPAPPAAVTQQPQQQPGMRVAASSVKSGAAGPRLGLSLAGRFAQGRGYEQGPPSPFANASVGPSDADAAGAPTRPWGEEPSGSHGPEACGGGSDEAAPARPAVDSRSGRGQGTGSGSGSGSSGVGGSGSGGERAGGSAGEGRRGKGGGGGCGARPAPGPGPGSEGRGPSRAVQAF</sequence>
<feature type="region of interest" description="Disordered" evidence="1">
    <location>
        <begin position="589"/>
        <end position="619"/>
    </location>
</feature>
<feature type="transmembrane region" description="Helical" evidence="2">
    <location>
        <begin position="820"/>
        <end position="842"/>
    </location>
</feature>
<feature type="compositionally biased region" description="Low complexity" evidence="1">
    <location>
        <begin position="1069"/>
        <end position="1083"/>
    </location>
</feature>
<feature type="region of interest" description="Disordered" evidence="1">
    <location>
        <begin position="1022"/>
        <end position="1131"/>
    </location>
</feature>
<name>A0A835Y596_9CHLO</name>
<proteinExistence type="predicted"/>
<feature type="compositionally biased region" description="Basic and acidic residues" evidence="1">
    <location>
        <begin position="1267"/>
        <end position="1289"/>
    </location>
</feature>
<keyword evidence="4" id="KW-1185">Reference proteome</keyword>
<feature type="region of interest" description="Disordered" evidence="1">
    <location>
        <begin position="215"/>
        <end position="259"/>
    </location>
</feature>
<feature type="compositionally biased region" description="Basic residues" evidence="1">
    <location>
        <begin position="219"/>
        <end position="229"/>
    </location>
</feature>
<dbReference type="OrthoDB" id="1915931at2759"/>
<dbReference type="EMBL" id="JAEHOE010000054">
    <property type="protein sequence ID" value="KAG2491299.1"/>
    <property type="molecule type" value="Genomic_DNA"/>
</dbReference>
<feature type="region of interest" description="Disordered" evidence="1">
    <location>
        <begin position="299"/>
        <end position="333"/>
    </location>
</feature>
<feature type="region of interest" description="Disordered" evidence="1">
    <location>
        <begin position="371"/>
        <end position="405"/>
    </location>
</feature>
<evidence type="ECO:0000313" key="3">
    <source>
        <dbReference type="EMBL" id="KAG2491299.1"/>
    </source>
</evidence>
<keyword evidence="2" id="KW-0812">Transmembrane</keyword>
<comment type="caution">
    <text evidence="3">The sequence shown here is derived from an EMBL/GenBank/DDBJ whole genome shotgun (WGS) entry which is preliminary data.</text>
</comment>
<evidence type="ECO:0000256" key="1">
    <source>
        <dbReference type="SAM" id="MobiDB-lite"/>
    </source>
</evidence>
<organism evidence="3 4">
    <name type="scientific">Edaphochlamys debaryana</name>
    <dbReference type="NCBI Taxonomy" id="47281"/>
    <lineage>
        <taxon>Eukaryota</taxon>
        <taxon>Viridiplantae</taxon>
        <taxon>Chlorophyta</taxon>
        <taxon>core chlorophytes</taxon>
        <taxon>Chlorophyceae</taxon>
        <taxon>CS clade</taxon>
        <taxon>Chlamydomonadales</taxon>
        <taxon>Chlamydomonadales incertae sedis</taxon>
        <taxon>Edaphochlamys</taxon>
    </lineage>
</organism>
<feature type="region of interest" description="Disordered" evidence="1">
    <location>
        <begin position="1326"/>
        <end position="1524"/>
    </location>
</feature>
<feature type="compositionally biased region" description="Acidic residues" evidence="1">
    <location>
        <begin position="1168"/>
        <end position="1180"/>
    </location>
</feature>
<feature type="transmembrane region" description="Helical" evidence="2">
    <location>
        <begin position="849"/>
        <end position="874"/>
    </location>
</feature>
<feature type="compositionally biased region" description="Acidic residues" evidence="1">
    <location>
        <begin position="1052"/>
        <end position="1068"/>
    </location>
</feature>
<dbReference type="Proteomes" id="UP000612055">
    <property type="component" value="Unassembled WGS sequence"/>
</dbReference>
<feature type="compositionally biased region" description="Low complexity" evidence="1">
    <location>
        <begin position="1339"/>
        <end position="1380"/>
    </location>
</feature>
<feature type="region of interest" description="Disordered" evidence="1">
    <location>
        <begin position="446"/>
        <end position="512"/>
    </location>
</feature>
<gene>
    <name evidence="3" type="ORF">HYH03_010305</name>
</gene>
<feature type="region of interest" description="Disordered" evidence="1">
    <location>
        <begin position="543"/>
        <end position="574"/>
    </location>
</feature>
<feature type="transmembrane region" description="Helical" evidence="2">
    <location>
        <begin position="683"/>
        <end position="704"/>
    </location>
</feature>
<dbReference type="PANTHER" id="PTHR34553:SF4">
    <property type="entry name" value="G1_S-SPECIFIC CYCLIN-E PROTEIN"/>
    <property type="match status" value="1"/>
</dbReference>
<feature type="compositionally biased region" description="Basic and acidic residues" evidence="1">
    <location>
        <begin position="473"/>
        <end position="486"/>
    </location>
</feature>
<reference evidence="3" key="1">
    <citation type="journal article" date="2020" name="bioRxiv">
        <title>Comparative genomics of Chlamydomonas.</title>
        <authorList>
            <person name="Craig R.J."/>
            <person name="Hasan A.R."/>
            <person name="Ness R.W."/>
            <person name="Keightley P.D."/>
        </authorList>
    </citation>
    <scope>NUCLEOTIDE SEQUENCE</scope>
    <source>
        <strain evidence="3">CCAP 11/70</strain>
    </source>
</reference>
<feature type="transmembrane region" description="Helical" evidence="2">
    <location>
        <begin position="764"/>
        <end position="788"/>
    </location>
</feature>
<feature type="compositionally biased region" description="Low complexity" evidence="1">
    <location>
        <begin position="493"/>
        <end position="512"/>
    </location>
</feature>
<feature type="compositionally biased region" description="Gly residues" evidence="1">
    <location>
        <begin position="598"/>
        <end position="608"/>
    </location>
</feature>
<feature type="compositionally biased region" description="Gly residues" evidence="1">
    <location>
        <begin position="1102"/>
        <end position="1120"/>
    </location>
</feature>
<keyword evidence="2" id="KW-1133">Transmembrane helix</keyword>
<protein>
    <submittedName>
        <fullName evidence="3">Uncharacterized protein</fullName>
    </submittedName>
</protein>
<feature type="compositionally biased region" description="Low complexity" evidence="1">
    <location>
        <begin position="1515"/>
        <end position="1524"/>
    </location>
</feature>
<feature type="compositionally biased region" description="Low complexity" evidence="1">
    <location>
        <begin position="319"/>
        <end position="333"/>
    </location>
</feature>
<keyword evidence="2" id="KW-0472">Membrane</keyword>
<evidence type="ECO:0000313" key="4">
    <source>
        <dbReference type="Proteomes" id="UP000612055"/>
    </source>
</evidence>
<feature type="region of interest" description="Disordered" evidence="1">
    <location>
        <begin position="1264"/>
        <end position="1314"/>
    </location>
</feature>
<feature type="compositionally biased region" description="Acidic residues" evidence="1">
    <location>
        <begin position="1290"/>
        <end position="1306"/>
    </location>
</feature>
<feature type="compositionally biased region" description="Gly residues" evidence="1">
    <location>
        <begin position="1458"/>
        <end position="1488"/>
    </location>
</feature>
<feature type="region of interest" description="Disordered" evidence="1">
    <location>
        <begin position="1168"/>
        <end position="1225"/>
    </location>
</feature>